<protein>
    <recommendedName>
        <fullName evidence="9">3-dehydroquinate synthase</fullName>
        <ecNumber evidence="9">4.2.3.4</ecNumber>
    </recommendedName>
</protein>
<organism evidence="12">
    <name type="scientific">Ignisphaera aggregans</name>
    <dbReference type="NCBI Taxonomy" id="334771"/>
    <lineage>
        <taxon>Archaea</taxon>
        <taxon>Thermoproteota</taxon>
        <taxon>Thermoprotei</taxon>
        <taxon>Desulfurococcales</taxon>
        <taxon>Desulfurococcaceae</taxon>
        <taxon>Ignisphaera</taxon>
    </lineage>
</organism>
<dbReference type="EC" id="4.2.3.4" evidence="9"/>
<evidence type="ECO:0000256" key="2">
    <source>
        <dbReference type="ARBA" id="ARBA00001941"/>
    </source>
</evidence>
<feature type="domain" description="3-dehydroquinate synthase C-terminal" evidence="11">
    <location>
        <begin position="173"/>
        <end position="321"/>
    </location>
</feature>
<comment type="caution">
    <text evidence="12">The sequence shown here is derived from an EMBL/GenBank/DDBJ whole genome shotgun (WGS) entry which is preliminary data.</text>
</comment>
<name>A0A7C4BC71_9CREN</name>
<evidence type="ECO:0000259" key="11">
    <source>
        <dbReference type="Pfam" id="PF24621"/>
    </source>
</evidence>
<accession>A0A7C4BC71</accession>
<dbReference type="GO" id="GO:0046872">
    <property type="term" value="F:metal ion binding"/>
    <property type="evidence" value="ECO:0007669"/>
    <property type="project" value="UniProtKB-KW"/>
</dbReference>
<keyword evidence="6" id="KW-0520">NAD</keyword>
<evidence type="ECO:0000256" key="7">
    <source>
        <dbReference type="ARBA" id="ARBA00023239"/>
    </source>
</evidence>
<dbReference type="GO" id="GO:0003856">
    <property type="term" value="F:3-dehydroquinate synthase activity"/>
    <property type="evidence" value="ECO:0007669"/>
    <property type="project" value="UniProtKB-UniRule"/>
</dbReference>
<dbReference type="CDD" id="cd08195">
    <property type="entry name" value="DHQS"/>
    <property type="match status" value="1"/>
</dbReference>
<dbReference type="GO" id="GO:0009073">
    <property type="term" value="P:aromatic amino acid family biosynthetic process"/>
    <property type="evidence" value="ECO:0007669"/>
    <property type="project" value="InterPro"/>
</dbReference>
<dbReference type="PANTHER" id="PTHR43622">
    <property type="entry name" value="3-DEHYDROQUINATE SYNTHASE"/>
    <property type="match status" value="1"/>
</dbReference>
<dbReference type="PANTHER" id="PTHR43622:SF1">
    <property type="entry name" value="3-DEHYDROQUINATE SYNTHASE"/>
    <property type="match status" value="1"/>
</dbReference>
<dbReference type="GO" id="GO:0009423">
    <property type="term" value="P:chorismate biosynthetic process"/>
    <property type="evidence" value="ECO:0007669"/>
    <property type="project" value="UniProtKB-UniRule"/>
</dbReference>
<dbReference type="GO" id="GO:0000166">
    <property type="term" value="F:nucleotide binding"/>
    <property type="evidence" value="ECO:0007669"/>
    <property type="project" value="UniProtKB-KW"/>
</dbReference>
<keyword evidence="8" id="KW-0170">Cobalt</keyword>
<comment type="cofactor">
    <cofactor evidence="2">
        <name>Co(2+)</name>
        <dbReference type="ChEBI" id="CHEBI:48828"/>
    </cofactor>
</comment>
<dbReference type="InterPro" id="IPR030960">
    <property type="entry name" value="DHQS/DOIS_N"/>
</dbReference>
<evidence type="ECO:0000256" key="9">
    <source>
        <dbReference type="NCBIfam" id="TIGR01357"/>
    </source>
</evidence>
<dbReference type="AlphaFoldDB" id="A0A7C4BC71"/>
<dbReference type="GO" id="GO:0005737">
    <property type="term" value="C:cytoplasm"/>
    <property type="evidence" value="ECO:0007669"/>
    <property type="project" value="InterPro"/>
</dbReference>
<keyword evidence="7 12" id="KW-0456">Lyase</keyword>
<keyword evidence="3" id="KW-0479">Metal-binding</keyword>
<sequence length="356" mass="39186">MKILEEEVCCNKTKVFIGKGSLQPALREILGSGRVAVIRQEAVDPTYLLACIKNVELEVVLKGGEESKSIETVLHIISALYSRGFQRSDYMIALGGGALTDTAGLAAALYLRGLQLVNVPTTLLGMVDASVGGKTAVNFGNMKNVIGVFYQPSIVVADLNFLNTLPLPEYINGLAEVVKYAFTMDTELYEYLHNNAEKVLRRDYAVLENVVSMSIRDKLSIVKSDPYELKHIRIVLNYGHTIGHAIETLSQLKVSHGKAIAVGMIYESCIGEALGYHKPYVTEKLRELLHLLGLPTRLEDVGISRGVGAEVWRAVIARDKKMRGGKLVVPMLTDIGSWKPAEMTVDEFIEVFMKCV</sequence>
<dbReference type="InterPro" id="IPR056179">
    <property type="entry name" value="DHQS_C"/>
</dbReference>
<keyword evidence="5" id="KW-0862">Zinc</keyword>
<evidence type="ECO:0000259" key="10">
    <source>
        <dbReference type="Pfam" id="PF01761"/>
    </source>
</evidence>
<dbReference type="Gene3D" id="3.40.50.1970">
    <property type="match status" value="1"/>
</dbReference>
<dbReference type="InterPro" id="IPR030963">
    <property type="entry name" value="DHQ_synth_fam"/>
</dbReference>
<dbReference type="Pfam" id="PF01761">
    <property type="entry name" value="DHQ_synthase"/>
    <property type="match status" value="1"/>
</dbReference>
<evidence type="ECO:0000313" key="12">
    <source>
        <dbReference type="EMBL" id="HGI87734.1"/>
    </source>
</evidence>
<comment type="cofactor">
    <cofactor evidence="1">
        <name>NAD(+)</name>
        <dbReference type="ChEBI" id="CHEBI:57540"/>
    </cofactor>
</comment>
<evidence type="ECO:0000256" key="1">
    <source>
        <dbReference type="ARBA" id="ARBA00001911"/>
    </source>
</evidence>
<evidence type="ECO:0000256" key="8">
    <source>
        <dbReference type="ARBA" id="ARBA00023285"/>
    </source>
</evidence>
<evidence type="ECO:0000256" key="5">
    <source>
        <dbReference type="ARBA" id="ARBA00022833"/>
    </source>
</evidence>
<dbReference type="InterPro" id="IPR050071">
    <property type="entry name" value="Dehydroquinate_synthase"/>
</dbReference>
<keyword evidence="4" id="KW-0547">Nucleotide-binding</keyword>
<dbReference type="Pfam" id="PF24621">
    <property type="entry name" value="DHQS_C"/>
    <property type="match status" value="1"/>
</dbReference>
<gene>
    <name evidence="12" type="primary">aroB</name>
    <name evidence="12" type="ORF">ENV14_05000</name>
</gene>
<dbReference type="SUPFAM" id="SSF56796">
    <property type="entry name" value="Dehydroquinate synthase-like"/>
    <property type="match status" value="1"/>
</dbReference>
<evidence type="ECO:0000256" key="6">
    <source>
        <dbReference type="ARBA" id="ARBA00023027"/>
    </source>
</evidence>
<evidence type="ECO:0000256" key="4">
    <source>
        <dbReference type="ARBA" id="ARBA00022741"/>
    </source>
</evidence>
<dbReference type="NCBIfam" id="TIGR01357">
    <property type="entry name" value="aroB"/>
    <property type="match status" value="1"/>
</dbReference>
<proteinExistence type="predicted"/>
<dbReference type="InterPro" id="IPR016037">
    <property type="entry name" value="DHQ_synth_AroB"/>
</dbReference>
<dbReference type="Gene3D" id="1.20.1090.10">
    <property type="entry name" value="Dehydroquinate synthase-like - alpha domain"/>
    <property type="match status" value="1"/>
</dbReference>
<dbReference type="PIRSF" id="PIRSF001455">
    <property type="entry name" value="DHQ_synth"/>
    <property type="match status" value="1"/>
</dbReference>
<evidence type="ECO:0000256" key="3">
    <source>
        <dbReference type="ARBA" id="ARBA00022723"/>
    </source>
</evidence>
<reference evidence="12" key="1">
    <citation type="journal article" date="2020" name="mSystems">
        <title>Genome- and Community-Level Interaction Insights into Carbon Utilization and Element Cycling Functions of Hydrothermarchaeota in Hydrothermal Sediment.</title>
        <authorList>
            <person name="Zhou Z."/>
            <person name="Liu Y."/>
            <person name="Xu W."/>
            <person name="Pan J."/>
            <person name="Luo Z.H."/>
            <person name="Li M."/>
        </authorList>
    </citation>
    <scope>NUCLEOTIDE SEQUENCE [LARGE SCALE GENOMIC DNA]</scope>
    <source>
        <strain evidence="12">SpSt-732</strain>
    </source>
</reference>
<dbReference type="EMBL" id="DTFF01000043">
    <property type="protein sequence ID" value="HGI87734.1"/>
    <property type="molecule type" value="Genomic_DNA"/>
</dbReference>
<feature type="domain" description="3-dehydroquinate synthase N-terminal" evidence="10">
    <location>
        <begin position="59"/>
        <end position="170"/>
    </location>
</feature>